<dbReference type="OrthoDB" id="9799110at2"/>
<keyword evidence="7 15" id="KW-0808">Transferase</keyword>
<keyword evidence="9 15" id="KW-0418">Kinase</keyword>
<dbReference type="UniPathway" id="UPA00051">
    <property type="reaction ID" value="UER00462"/>
</dbReference>
<evidence type="ECO:0000256" key="1">
    <source>
        <dbReference type="ARBA" id="ARBA00003121"/>
    </source>
</evidence>
<dbReference type="InterPro" id="IPR045865">
    <property type="entry name" value="ACT-like_dom_sf"/>
</dbReference>
<dbReference type="UniPathway" id="UPA00050">
    <property type="reaction ID" value="UER00461"/>
</dbReference>
<evidence type="ECO:0000256" key="3">
    <source>
        <dbReference type="ARBA" id="ARBA00004986"/>
    </source>
</evidence>
<evidence type="ECO:0000256" key="12">
    <source>
        <dbReference type="ARBA" id="ARBA00023154"/>
    </source>
</evidence>
<feature type="binding site" evidence="14">
    <location>
        <begin position="172"/>
        <end position="173"/>
    </location>
    <ligand>
        <name>ATP</name>
        <dbReference type="ChEBI" id="CHEBI:30616"/>
    </ligand>
</feature>
<dbReference type="SUPFAM" id="SSF55021">
    <property type="entry name" value="ACT-like"/>
    <property type="match status" value="2"/>
</dbReference>
<comment type="function">
    <text evidence="1">Catalyzes the phosphorylation of the beta-carboxyl group of aspartic acid with ATP to yield 4-phospho-L-aspartate, which is involved in the branched biosynthetic pathway leading to the biosynthesis of amino acids threonine, isoleucine and methionine.</text>
</comment>
<reference evidence="18 19" key="1">
    <citation type="submission" date="2015-09" db="EMBL/GenBank/DDBJ databases">
        <authorList>
            <consortium name="Pathogen Informatics"/>
        </authorList>
    </citation>
    <scope>NUCLEOTIDE SEQUENCE [LARGE SCALE GENOMIC DNA]</scope>
    <source>
        <strain evidence="18 19">2789STDY5834876</strain>
    </source>
</reference>
<evidence type="ECO:0000256" key="15">
    <source>
        <dbReference type="RuleBase" id="RU003448"/>
    </source>
</evidence>
<name>A0A174F5M0_9FIRM</name>
<feature type="binding site" evidence="14">
    <location>
        <position position="178"/>
    </location>
    <ligand>
        <name>ATP</name>
        <dbReference type="ChEBI" id="CHEBI:30616"/>
    </ligand>
</feature>
<dbReference type="Gene3D" id="3.30.2130.10">
    <property type="entry name" value="VC0802-like"/>
    <property type="match status" value="1"/>
</dbReference>
<dbReference type="GO" id="GO:0009090">
    <property type="term" value="P:homoserine biosynthetic process"/>
    <property type="evidence" value="ECO:0007669"/>
    <property type="project" value="TreeGrafter"/>
</dbReference>
<dbReference type="UniPathway" id="UPA00034">
    <property type="reaction ID" value="UER00015"/>
</dbReference>
<evidence type="ECO:0000256" key="8">
    <source>
        <dbReference type="ARBA" id="ARBA00022741"/>
    </source>
</evidence>
<dbReference type="InterPro" id="IPR005260">
    <property type="entry name" value="Asp_kin_monofn"/>
</dbReference>
<dbReference type="FunFam" id="3.30.2130.10:FF:000002">
    <property type="entry name" value="Aspartokinase"/>
    <property type="match status" value="1"/>
</dbReference>
<dbReference type="FunFam" id="3.40.1160.10:FF:000002">
    <property type="entry name" value="Aspartokinase"/>
    <property type="match status" value="1"/>
</dbReference>
<comment type="pathway">
    <text evidence="2 16">Amino-acid biosynthesis; L-lysine biosynthesis via DAP pathway; (S)-tetrahydrodipicolinate from L-aspartate: step 1/4.</text>
</comment>
<sequence>MLIVKKFGGSSVADRECIFRVAERCIEEYRKGNDVIVVLSAMGDTTDELIEKAKLITAEPSKREMDMLLTTGEQVSASLLAMAVNSLGVPAVSLNAFQVRMHCTSAYGNARFKRVESERIRHELDSRKIVVVTGFQGVNKYEDYATLGRGGSDTTAVAIAAALHADACEIYTDVDGVYTADPRIVPNARKLDAISYDEMLELASLGARVLHNRSVEMAKKYGVQLVVRSSLNRNEGTVVKEVVKLEKMLISGVASDKNTSRVSVIGVDDKPGVAFKIFNTLARKGINVDIILQSVGREGTKDISFTVAQDDLEETLSILSDNKEELTIQAIEHKDNVAKISIVGAGMMSNPGVAAKMFEALFNAGVNINMISTSEVRITVLIEENDVERAMIAVHDRFGLAE</sequence>
<dbReference type="PANTHER" id="PTHR21499:SF3">
    <property type="entry name" value="ASPARTOKINASE"/>
    <property type="match status" value="1"/>
</dbReference>
<keyword evidence="6 16" id="KW-0028">Amino-acid biosynthesis</keyword>
<keyword evidence="10 14" id="KW-0067">ATP-binding</keyword>
<dbReference type="InterPro" id="IPR018042">
    <property type="entry name" value="Aspartate_kinase_CS"/>
</dbReference>
<feature type="binding site" evidence="14">
    <location>
        <position position="73"/>
    </location>
    <ligand>
        <name>substrate</name>
    </ligand>
</feature>
<dbReference type="GO" id="GO:0009089">
    <property type="term" value="P:lysine biosynthetic process via diaminopimelate"/>
    <property type="evidence" value="ECO:0007669"/>
    <property type="project" value="UniProtKB-UniPathway"/>
</dbReference>
<evidence type="ECO:0000256" key="2">
    <source>
        <dbReference type="ARBA" id="ARBA00004766"/>
    </source>
</evidence>
<keyword evidence="11" id="KW-0220">Diaminopimelate biosynthesis</keyword>
<dbReference type="InterPro" id="IPR001341">
    <property type="entry name" value="Asp_kinase"/>
</dbReference>
<feature type="binding site" evidence="14">
    <location>
        <begin position="6"/>
        <end position="9"/>
    </location>
    <ligand>
        <name>ATP</name>
        <dbReference type="ChEBI" id="CHEBI:30616"/>
    </ligand>
</feature>
<dbReference type="EMBL" id="CYZU01000018">
    <property type="protein sequence ID" value="CUO43630.1"/>
    <property type="molecule type" value="Genomic_DNA"/>
</dbReference>
<dbReference type="Proteomes" id="UP000095544">
    <property type="component" value="Unassembled WGS sequence"/>
</dbReference>
<feature type="domain" description="ACT" evidence="17">
    <location>
        <begin position="262"/>
        <end position="345"/>
    </location>
</feature>
<feature type="binding site" evidence="14">
    <location>
        <position position="46"/>
    </location>
    <ligand>
        <name>substrate</name>
    </ligand>
</feature>
<dbReference type="GO" id="GO:0005829">
    <property type="term" value="C:cytosol"/>
    <property type="evidence" value="ECO:0007669"/>
    <property type="project" value="TreeGrafter"/>
</dbReference>
<dbReference type="GO" id="GO:0009088">
    <property type="term" value="P:threonine biosynthetic process"/>
    <property type="evidence" value="ECO:0007669"/>
    <property type="project" value="UniProtKB-UniPathway"/>
</dbReference>
<dbReference type="AlphaFoldDB" id="A0A174F5M0"/>
<dbReference type="NCBIfam" id="NF005154">
    <property type="entry name" value="PRK06635.1-2"/>
    <property type="match status" value="1"/>
</dbReference>
<evidence type="ECO:0000256" key="5">
    <source>
        <dbReference type="ARBA" id="ARBA00010122"/>
    </source>
</evidence>
<evidence type="ECO:0000313" key="18">
    <source>
        <dbReference type="EMBL" id="CUO43630.1"/>
    </source>
</evidence>
<evidence type="ECO:0000256" key="7">
    <source>
        <dbReference type="ARBA" id="ARBA00022679"/>
    </source>
</evidence>
<evidence type="ECO:0000256" key="10">
    <source>
        <dbReference type="ARBA" id="ARBA00022840"/>
    </source>
</evidence>
<organism evidence="18 19">
    <name type="scientific">Faecalicatena contorta</name>
    <dbReference type="NCBI Taxonomy" id="39482"/>
    <lineage>
        <taxon>Bacteria</taxon>
        <taxon>Bacillati</taxon>
        <taxon>Bacillota</taxon>
        <taxon>Clostridia</taxon>
        <taxon>Lachnospirales</taxon>
        <taxon>Lachnospiraceae</taxon>
        <taxon>Faecalicatena</taxon>
    </lineage>
</organism>
<dbReference type="Gene3D" id="3.40.1160.10">
    <property type="entry name" value="Acetylglutamate kinase-like"/>
    <property type="match status" value="1"/>
</dbReference>
<evidence type="ECO:0000256" key="6">
    <source>
        <dbReference type="ARBA" id="ARBA00022605"/>
    </source>
</evidence>
<dbReference type="InterPro" id="IPR001048">
    <property type="entry name" value="Asp/Glu/Uridylate_kinase"/>
</dbReference>
<dbReference type="STRING" id="39482.ERS852491_02203"/>
<comment type="similarity">
    <text evidence="5 15">Belongs to the aspartokinase family.</text>
</comment>
<dbReference type="InterPro" id="IPR041740">
    <property type="entry name" value="AKii-LysC-BS"/>
</dbReference>
<keyword evidence="8 14" id="KW-0547">Nucleotide-binding</keyword>
<feature type="binding site" evidence="14">
    <location>
        <position position="183"/>
    </location>
    <ligand>
        <name>ATP</name>
        <dbReference type="ChEBI" id="CHEBI:30616"/>
    </ligand>
</feature>
<protein>
    <recommendedName>
        <fullName evidence="15">Aspartokinase</fullName>
        <ecNumber evidence="15">2.7.2.4</ecNumber>
    </recommendedName>
</protein>
<gene>
    <name evidence="18" type="primary">lysC</name>
    <name evidence="18" type="ORF">ERS852491_02203</name>
</gene>
<evidence type="ECO:0000256" key="9">
    <source>
        <dbReference type="ARBA" id="ARBA00022777"/>
    </source>
</evidence>
<evidence type="ECO:0000256" key="16">
    <source>
        <dbReference type="RuleBase" id="RU004249"/>
    </source>
</evidence>
<dbReference type="NCBIfam" id="TIGR00656">
    <property type="entry name" value="asp_kin_monofn"/>
    <property type="match status" value="1"/>
</dbReference>
<dbReference type="Pfam" id="PF00696">
    <property type="entry name" value="AA_kinase"/>
    <property type="match status" value="1"/>
</dbReference>
<keyword evidence="12" id="KW-0457">Lysine biosynthesis</keyword>
<evidence type="ECO:0000256" key="4">
    <source>
        <dbReference type="ARBA" id="ARBA00005139"/>
    </source>
</evidence>
<accession>A0A174F5M0</accession>
<dbReference type="NCBIfam" id="TIGR00657">
    <property type="entry name" value="asp_kinases"/>
    <property type="match status" value="1"/>
</dbReference>
<comment type="pathway">
    <text evidence="3 16">Amino-acid biosynthesis; L-methionine biosynthesis via de novo pathway; L-homoserine from L-aspartate: step 1/3.</text>
</comment>
<dbReference type="PROSITE" id="PS51671">
    <property type="entry name" value="ACT"/>
    <property type="match status" value="1"/>
</dbReference>
<dbReference type="CDD" id="cd04923">
    <property type="entry name" value="ACT_AK-LysC-DapG-like_2"/>
    <property type="match status" value="1"/>
</dbReference>
<dbReference type="EC" id="2.7.2.4" evidence="15"/>
<comment type="pathway">
    <text evidence="4 16">Amino-acid biosynthesis; L-threonine biosynthesis; L-threonine from L-aspartate: step 1/5.</text>
</comment>
<comment type="catalytic activity">
    <reaction evidence="13 15">
        <text>L-aspartate + ATP = 4-phospho-L-aspartate + ADP</text>
        <dbReference type="Rhea" id="RHEA:23776"/>
        <dbReference type="ChEBI" id="CHEBI:29991"/>
        <dbReference type="ChEBI" id="CHEBI:30616"/>
        <dbReference type="ChEBI" id="CHEBI:57535"/>
        <dbReference type="ChEBI" id="CHEBI:456216"/>
        <dbReference type="EC" id="2.7.2.4"/>
    </reaction>
</comment>
<dbReference type="InterPro" id="IPR002912">
    <property type="entry name" value="ACT_dom"/>
</dbReference>
<dbReference type="InterPro" id="IPR036393">
    <property type="entry name" value="AceGlu_kinase-like_sf"/>
</dbReference>
<dbReference type="GO" id="GO:0004072">
    <property type="term" value="F:aspartate kinase activity"/>
    <property type="evidence" value="ECO:0007669"/>
    <property type="project" value="UniProtKB-EC"/>
</dbReference>
<dbReference type="PROSITE" id="PS00324">
    <property type="entry name" value="ASPARTOKINASE"/>
    <property type="match status" value="1"/>
</dbReference>
<dbReference type="Pfam" id="PF22468">
    <property type="entry name" value="ACT_9"/>
    <property type="match status" value="2"/>
</dbReference>
<evidence type="ECO:0000256" key="14">
    <source>
        <dbReference type="PIRSR" id="PIRSR000726-1"/>
    </source>
</evidence>
<dbReference type="NCBIfam" id="NF005155">
    <property type="entry name" value="PRK06635.1-4"/>
    <property type="match status" value="1"/>
</dbReference>
<evidence type="ECO:0000313" key="19">
    <source>
        <dbReference type="Proteomes" id="UP000095544"/>
    </source>
</evidence>
<evidence type="ECO:0000259" key="17">
    <source>
        <dbReference type="PROSITE" id="PS51671"/>
    </source>
</evidence>
<dbReference type="CDD" id="cd04913">
    <property type="entry name" value="ACT_AKii-LysC-BS-like_1"/>
    <property type="match status" value="1"/>
</dbReference>
<dbReference type="GO" id="GO:0019877">
    <property type="term" value="P:diaminopimelate biosynthetic process"/>
    <property type="evidence" value="ECO:0007669"/>
    <property type="project" value="UniProtKB-KW"/>
</dbReference>
<dbReference type="InterPro" id="IPR054352">
    <property type="entry name" value="ACT_Aspartokinase"/>
</dbReference>
<evidence type="ECO:0000256" key="13">
    <source>
        <dbReference type="ARBA" id="ARBA00047872"/>
    </source>
</evidence>
<evidence type="ECO:0000256" key="11">
    <source>
        <dbReference type="ARBA" id="ARBA00022915"/>
    </source>
</evidence>
<dbReference type="SUPFAM" id="SSF53633">
    <property type="entry name" value="Carbamate kinase-like"/>
    <property type="match status" value="1"/>
</dbReference>
<proteinExistence type="inferred from homology"/>
<dbReference type="PANTHER" id="PTHR21499">
    <property type="entry name" value="ASPARTATE KINASE"/>
    <property type="match status" value="1"/>
</dbReference>
<dbReference type="GO" id="GO:0005524">
    <property type="term" value="F:ATP binding"/>
    <property type="evidence" value="ECO:0007669"/>
    <property type="project" value="UniProtKB-KW"/>
</dbReference>
<dbReference type="CDD" id="cd04261">
    <property type="entry name" value="AAK_AKii-LysC-BS"/>
    <property type="match status" value="1"/>
</dbReference>
<dbReference type="PIRSF" id="PIRSF000726">
    <property type="entry name" value="Asp_kin"/>
    <property type="match status" value="1"/>
</dbReference>